<proteinExistence type="predicted"/>
<accession>A0A9W7B9B3</accession>
<protein>
    <submittedName>
        <fullName evidence="1">Uncharacterized protein</fullName>
    </submittedName>
</protein>
<reference evidence="2" key="1">
    <citation type="journal article" date="2023" name="Commun. Biol.">
        <title>Genome analysis of Parmales, the sister group of diatoms, reveals the evolutionary specialization of diatoms from phago-mixotrophs to photoautotrophs.</title>
        <authorList>
            <person name="Ban H."/>
            <person name="Sato S."/>
            <person name="Yoshikawa S."/>
            <person name="Yamada K."/>
            <person name="Nakamura Y."/>
            <person name="Ichinomiya M."/>
            <person name="Sato N."/>
            <person name="Blanc-Mathieu R."/>
            <person name="Endo H."/>
            <person name="Kuwata A."/>
            <person name="Ogata H."/>
        </authorList>
    </citation>
    <scope>NUCLEOTIDE SEQUENCE [LARGE SCALE GENOMIC DNA]</scope>
    <source>
        <strain evidence="2">NIES 3701</strain>
    </source>
</reference>
<comment type="caution">
    <text evidence="1">The sequence shown here is derived from an EMBL/GenBank/DDBJ whole genome shotgun (WGS) entry which is preliminary data.</text>
</comment>
<dbReference type="OrthoDB" id="41527at2759"/>
<sequence>MSTAAINLPKSLALRYALTGWAFFITENTVLSHNRTYLISEIFNNDETAYHYFYGTLSTVATGLTLHGYMKWGEVGGGIGPNLSSSKFQIRCPFDFTTSDHDLVSGVGRVSRHSQLWSFASFSLGAAAATASLPQALCLSGPLAVAFIGGAHQDYRFRRGWGGVLTEEMDERTSNVPFLAMVMGKQGGVGEVFGKMVEEGKGLNAGVAILTAGALALRRGRM</sequence>
<evidence type="ECO:0000313" key="1">
    <source>
        <dbReference type="EMBL" id="GMH86681.1"/>
    </source>
</evidence>
<gene>
    <name evidence="1" type="ORF">TrST_g13931</name>
</gene>
<evidence type="ECO:0000313" key="2">
    <source>
        <dbReference type="Proteomes" id="UP001165085"/>
    </source>
</evidence>
<organism evidence="1 2">
    <name type="scientific">Triparma strigata</name>
    <dbReference type="NCBI Taxonomy" id="1606541"/>
    <lineage>
        <taxon>Eukaryota</taxon>
        <taxon>Sar</taxon>
        <taxon>Stramenopiles</taxon>
        <taxon>Ochrophyta</taxon>
        <taxon>Bolidophyceae</taxon>
        <taxon>Parmales</taxon>
        <taxon>Triparmaceae</taxon>
        <taxon>Triparma</taxon>
    </lineage>
</organism>
<name>A0A9W7B9B3_9STRA</name>
<dbReference type="AlphaFoldDB" id="A0A9W7B9B3"/>
<dbReference type="Proteomes" id="UP001165085">
    <property type="component" value="Unassembled WGS sequence"/>
</dbReference>
<keyword evidence="2" id="KW-1185">Reference proteome</keyword>
<dbReference type="EMBL" id="BRXY01000317">
    <property type="protein sequence ID" value="GMH86681.1"/>
    <property type="molecule type" value="Genomic_DNA"/>
</dbReference>